<dbReference type="GeneID" id="25416053"/>
<dbReference type="OrthoDB" id="5552418at2759"/>
<proteinExistence type="predicted"/>
<dbReference type="Proteomes" id="UP000027730">
    <property type="component" value="Unassembled WGS sequence"/>
</dbReference>
<dbReference type="AlphaFoldDB" id="A0A074X1Q8"/>
<protein>
    <submittedName>
        <fullName evidence="1">Uncharacterized protein</fullName>
    </submittedName>
</protein>
<gene>
    <name evidence="1" type="ORF">M436DRAFT_77552</name>
</gene>
<evidence type="ECO:0000313" key="1">
    <source>
        <dbReference type="EMBL" id="KEQ77679.1"/>
    </source>
</evidence>
<organism evidence="1 2">
    <name type="scientific">Aureobasidium namibiae CBS 147.97</name>
    <dbReference type="NCBI Taxonomy" id="1043004"/>
    <lineage>
        <taxon>Eukaryota</taxon>
        <taxon>Fungi</taxon>
        <taxon>Dikarya</taxon>
        <taxon>Ascomycota</taxon>
        <taxon>Pezizomycotina</taxon>
        <taxon>Dothideomycetes</taxon>
        <taxon>Dothideomycetidae</taxon>
        <taxon>Dothideales</taxon>
        <taxon>Saccotheciaceae</taxon>
        <taxon>Aureobasidium</taxon>
    </lineage>
</organism>
<accession>A0A074X1Q8</accession>
<name>A0A074X1Q8_9PEZI</name>
<reference evidence="1 2" key="1">
    <citation type="journal article" date="2014" name="BMC Genomics">
        <title>Genome sequencing of four Aureobasidium pullulans varieties: biotechnological potential, stress tolerance, and description of new species.</title>
        <authorList>
            <person name="Gostin Ar C."/>
            <person name="Ohm R.A."/>
            <person name="Kogej T."/>
            <person name="Sonjak S."/>
            <person name="Turk M."/>
            <person name="Zajc J."/>
            <person name="Zalar P."/>
            <person name="Grube M."/>
            <person name="Sun H."/>
            <person name="Han J."/>
            <person name="Sharma A."/>
            <person name="Chiniquy J."/>
            <person name="Ngan C.Y."/>
            <person name="Lipzen A."/>
            <person name="Barry K."/>
            <person name="Grigoriev I.V."/>
            <person name="Gunde-Cimerman N."/>
        </authorList>
    </citation>
    <scope>NUCLEOTIDE SEQUENCE [LARGE SCALE GENOMIC DNA]</scope>
    <source>
        <strain evidence="1 2">CBS 147.97</strain>
    </source>
</reference>
<keyword evidence="2" id="KW-1185">Reference proteome</keyword>
<dbReference type="RefSeq" id="XP_013432379.1">
    <property type="nucleotide sequence ID" value="XM_013576925.1"/>
</dbReference>
<dbReference type="EMBL" id="KL584702">
    <property type="protein sequence ID" value="KEQ77679.1"/>
    <property type="molecule type" value="Genomic_DNA"/>
</dbReference>
<evidence type="ECO:0000313" key="2">
    <source>
        <dbReference type="Proteomes" id="UP000027730"/>
    </source>
</evidence>
<dbReference type="HOGENOM" id="CLU_033551_0_0_1"/>
<sequence length="372" mass="41492">MENQNGRNHQYYVSQSRASQISAHYNSSASTPSAGQFKTPLLPQHNRSKASAQPLAHPSYLGDEHLLTSPIYEGYQYGGMTFLNYQNNDVTHQQPVSSPLGSADFAYGYQQIPLTHSSHHYNSYNIPSMSIPSPYGVPHAIQAFPPSTTHYNDLRTSTAGPGVYEPLSFDHQAFQTPGFTAGDSNDSCVLHDRAQQQTIRQEDIADLREQFDRYQTQTKEIFTLVRDRQLKPTASLLLQISRFLIGNVAALGLDRDDKGQNKDRLKLWDTFNYCWLTALHSQHKTTQIMIQTGQQLPPGQSIMDSDDLETLGQEIVKLCDSIDKTGLVDYQMGVAEERIVDILLKCLNVMGSQSRKRSKGSGSSSSASASRR</sequence>